<organism evidence="1 2">
    <name type="scientific">Candidatus Uhrbacteria bacterium RIFCSPHIGHO2_12_FULL_60_25</name>
    <dbReference type="NCBI Taxonomy" id="1802399"/>
    <lineage>
        <taxon>Bacteria</taxon>
        <taxon>Candidatus Uhriibacteriota</taxon>
    </lineage>
</organism>
<dbReference type="EMBL" id="MGEH01000018">
    <property type="protein sequence ID" value="OGL79071.1"/>
    <property type="molecule type" value="Genomic_DNA"/>
</dbReference>
<sequence>MIDQFTMVCKAGELYELQWCRRGETPVCPFGPHGDQPIYSTGILERALAAGYDVWVVMTRSHLERYDAWWSKQLPAGHILFPPTGEDVTLEDAEFEPWVKLAVGLQLPQYLLPEEMIESMSQSQVDRTAERWMRDRFKDAGAIREWLHRCAVNLASDMRHPAMP</sequence>
<dbReference type="AlphaFoldDB" id="A0A1F7ULC8"/>
<name>A0A1F7ULC8_9BACT</name>
<gene>
    <name evidence="1" type="ORF">A3E39_02390</name>
</gene>
<protein>
    <submittedName>
        <fullName evidence="1">Uncharacterized protein</fullName>
    </submittedName>
</protein>
<proteinExistence type="predicted"/>
<evidence type="ECO:0000313" key="2">
    <source>
        <dbReference type="Proteomes" id="UP000176603"/>
    </source>
</evidence>
<dbReference type="Proteomes" id="UP000176603">
    <property type="component" value="Unassembled WGS sequence"/>
</dbReference>
<comment type="caution">
    <text evidence="1">The sequence shown here is derived from an EMBL/GenBank/DDBJ whole genome shotgun (WGS) entry which is preliminary data.</text>
</comment>
<dbReference type="STRING" id="1802399.A3E39_02390"/>
<accession>A0A1F7ULC8</accession>
<evidence type="ECO:0000313" key="1">
    <source>
        <dbReference type="EMBL" id="OGL79071.1"/>
    </source>
</evidence>
<reference evidence="1 2" key="1">
    <citation type="journal article" date="2016" name="Nat. Commun.">
        <title>Thousands of microbial genomes shed light on interconnected biogeochemical processes in an aquifer system.</title>
        <authorList>
            <person name="Anantharaman K."/>
            <person name="Brown C.T."/>
            <person name="Hug L.A."/>
            <person name="Sharon I."/>
            <person name="Castelle C.J."/>
            <person name="Probst A.J."/>
            <person name="Thomas B.C."/>
            <person name="Singh A."/>
            <person name="Wilkins M.J."/>
            <person name="Karaoz U."/>
            <person name="Brodie E.L."/>
            <person name="Williams K.H."/>
            <person name="Hubbard S.S."/>
            <person name="Banfield J.F."/>
        </authorList>
    </citation>
    <scope>NUCLEOTIDE SEQUENCE [LARGE SCALE GENOMIC DNA]</scope>
</reference>